<dbReference type="AlphaFoldDB" id="A0A9Q3GWH3"/>
<feature type="compositionally biased region" description="Basic and acidic residues" evidence="1">
    <location>
        <begin position="171"/>
        <end position="187"/>
    </location>
</feature>
<feature type="region of interest" description="Disordered" evidence="1">
    <location>
        <begin position="1"/>
        <end position="45"/>
    </location>
</feature>
<protein>
    <submittedName>
        <fullName evidence="2">Uncharacterized protein</fullName>
    </submittedName>
</protein>
<comment type="caution">
    <text evidence="2">The sequence shown here is derived from an EMBL/GenBank/DDBJ whole genome shotgun (WGS) entry which is preliminary data.</text>
</comment>
<dbReference type="Proteomes" id="UP000765509">
    <property type="component" value="Unassembled WGS sequence"/>
</dbReference>
<proteinExistence type="predicted"/>
<gene>
    <name evidence="2" type="ORF">O181_021707</name>
</gene>
<reference evidence="2" key="1">
    <citation type="submission" date="2021-03" db="EMBL/GenBank/DDBJ databases">
        <title>Draft genome sequence of rust myrtle Austropuccinia psidii MF-1, a brazilian biotype.</title>
        <authorList>
            <person name="Quecine M.C."/>
            <person name="Pachon D.M.R."/>
            <person name="Bonatelli M.L."/>
            <person name="Correr F.H."/>
            <person name="Franceschini L.M."/>
            <person name="Leite T.F."/>
            <person name="Margarido G.R.A."/>
            <person name="Almeida C.A."/>
            <person name="Ferrarezi J.A."/>
            <person name="Labate C.A."/>
        </authorList>
    </citation>
    <scope>NUCLEOTIDE SEQUENCE</scope>
    <source>
        <strain evidence="2">MF-1</strain>
    </source>
</reference>
<dbReference type="EMBL" id="AVOT02006605">
    <property type="protein sequence ID" value="MBW0481992.1"/>
    <property type="molecule type" value="Genomic_DNA"/>
</dbReference>
<accession>A0A9Q3GWH3</accession>
<evidence type="ECO:0000313" key="2">
    <source>
        <dbReference type="EMBL" id="MBW0481992.1"/>
    </source>
</evidence>
<organism evidence="2 3">
    <name type="scientific">Austropuccinia psidii MF-1</name>
    <dbReference type="NCBI Taxonomy" id="1389203"/>
    <lineage>
        <taxon>Eukaryota</taxon>
        <taxon>Fungi</taxon>
        <taxon>Dikarya</taxon>
        <taxon>Basidiomycota</taxon>
        <taxon>Pucciniomycotina</taxon>
        <taxon>Pucciniomycetes</taxon>
        <taxon>Pucciniales</taxon>
        <taxon>Sphaerophragmiaceae</taxon>
        <taxon>Austropuccinia</taxon>
    </lineage>
</organism>
<evidence type="ECO:0000313" key="3">
    <source>
        <dbReference type="Proteomes" id="UP000765509"/>
    </source>
</evidence>
<name>A0A9Q3GWH3_9BASI</name>
<evidence type="ECO:0000256" key="1">
    <source>
        <dbReference type="SAM" id="MobiDB-lite"/>
    </source>
</evidence>
<feature type="compositionally biased region" description="Polar residues" evidence="1">
    <location>
        <begin position="125"/>
        <end position="149"/>
    </location>
</feature>
<feature type="region of interest" description="Disordered" evidence="1">
    <location>
        <begin position="119"/>
        <end position="195"/>
    </location>
</feature>
<keyword evidence="3" id="KW-1185">Reference proteome</keyword>
<sequence>MSPVHLRNLGIPRNQPEDKEGLSRTRRPGGGHLGQSGGWKNIEGNHTHSAIHFPIQQKPQTRGLDCQKICLREIPFKDLTEIIKGWKPTRQFRILEERATRIRENQATTQAIEELLNKKGPSLIPSGSQGVDQTSSPVASHNSGTSRSLAKSHHSSQSQVVSRRRQGYKGKKQDIFQPKAERVRPNDPEAVGIRNSCQYF</sequence>